<dbReference type="KEGG" id="als:DJ013_20260"/>
<dbReference type="Pfam" id="PF25944">
    <property type="entry name" value="Beta-barrel_RND"/>
    <property type="match status" value="1"/>
</dbReference>
<dbReference type="GO" id="GO:0046677">
    <property type="term" value="P:response to antibiotic"/>
    <property type="evidence" value="ECO:0007669"/>
    <property type="project" value="TreeGrafter"/>
</dbReference>
<dbReference type="EMBL" id="CP029480">
    <property type="protein sequence ID" value="AWW00380.1"/>
    <property type="molecule type" value="Genomic_DNA"/>
</dbReference>
<sequence length="383" mass="41664">MFLKIKAILLITCIGFLTSCKSETTQQAATKPPVKSYSVLALQKMSTSVSLEFPATLEGMENVNIHSKIDGFVEKIYVDEGAFVKKGQLLFTITAPQYEQLVRTSNAAIKSAEAGVESAKLKIEKVKSLVDKKIVSSYELQEAELNLKSSEALLAQKEAELINAKVNLGYTRITSPVSGVIGGLSFKPGSLVSASTPQPLTTVSNISSIVAYFSVTEKALLGFLRERDGSSVKEQLKSLPDVKLILSDGHEYPATGRIESIFGLIDAQTGTVRIRAKFPNKESLLRSGGSANLVLPQTLENVFLIPQKAVTDLQGKKYVFVENEGILRSVFIDVQEASSGQFYIVEKGLSEGDKVVLDGVQFLKDDMEIKPELANASEIYKDL</sequence>
<proteinExistence type="inferred from homology"/>
<dbReference type="Pfam" id="PF25917">
    <property type="entry name" value="BSH_RND"/>
    <property type="match status" value="1"/>
</dbReference>
<keyword evidence="8" id="KW-1185">Reference proteome</keyword>
<evidence type="ECO:0000259" key="6">
    <source>
        <dbReference type="Pfam" id="PF25967"/>
    </source>
</evidence>
<dbReference type="Proteomes" id="UP000249873">
    <property type="component" value="Chromosome"/>
</dbReference>
<evidence type="ECO:0000256" key="2">
    <source>
        <dbReference type="ARBA" id="ARBA00009477"/>
    </source>
</evidence>
<comment type="subcellular location">
    <subcellularLocation>
        <location evidence="1">Cell envelope</location>
    </subcellularLocation>
</comment>
<feature type="domain" description="Multidrug resistance protein MdtA-like barrel-sandwich hybrid" evidence="4">
    <location>
        <begin position="62"/>
        <end position="203"/>
    </location>
</feature>
<evidence type="ECO:0000256" key="3">
    <source>
        <dbReference type="SAM" id="Coils"/>
    </source>
</evidence>
<organism evidence="7 8">
    <name type="scientific">Arcticibacterium luteifluviistationis</name>
    <dbReference type="NCBI Taxonomy" id="1784714"/>
    <lineage>
        <taxon>Bacteria</taxon>
        <taxon>Pseudomonadati</taxon>
        <taxon>Bacteroidota</taxon>
        <taxon>Cytophagia</taxon>
        <taxon>Cytophagales</taxon>
        <taxon>Leadbetterellaceae</taxon>
        <taxon>Arcticibacterium</taxon>
    </lineage>
</organism>
<dbReference type="NCBIfam" id="TIGR01730">
    <property type="entry name" value="RND_mfp"/>
    <property type="match status" value="1"/>
</dbReference>
<evidence type="ECO:0000313" key="8">
    <source>
        <dbReference type="Proteomes" id="UP000249873"/>
    </source>
</evidence>
<dbReference type="GO" id="GO:0030313">
    <property type="term" value="C:cell envelope"/>
    <property type="evidence" value="ECO:0007669"/>
    <property type="project" value="UniProtKB-SubCell"/>
</dbReference>
<dbReference type="Gene3D" id="2.40.50.100">
    <property type="match status" value="1"/>
</dbReference>
<dbReference type="Pfam" id="PF25967">
    <property type="entry name" value="RND-MFP_C"/>
    <property type="match status" value="1"/>
</dbReference>
<dbReference type="AlphaFoldDB" id="A0A2Z4GG58"/>
<evidence type="ECO:0000256" key="1">
    <source>
        <dbReference type="ARBA" id="ARBA00004196"/>
    </source>
</evidence>
<dbReference type="Gene3D" id="1.10.287.470">
    <property type="entry name" value="Helix hairpin bin"/>
    <property type="match status" value="1"/>
</dbReference>
<reference evidence="7 8" key="1">
    <citation type="submission" date="2018-05" db="EMBL/GenBank/DDBJ databases">
        <title>Complete genome sequence of Arcticibacterium luteifluviistationis SM1504T, a cytophagaceae bacterium isolated from Arctic surface seawater.</title>
        <authorList>
            <person name="Li Y."/>
            <person name="Qin Q.-L."/>
        </authorList>
    </citation>
    <scope>NUCLEOTIDE SEQUENCE [LARGE SCALE GENOMIC DNA]</scope>
    <source>
        <strain evidence="7 8">SM1504</strain>
    </source>
</reference>
<dbReference type="PROSITE" id="PS51257">
    <property type="entry name" value="PROKAR_LIPOPROTEIN"/>
    <property type="match status" value="1"/>
</dbReference>
<dbReference type="Gene3D" id="2.40.30.170">
    <property type="match status" value="1"/>
</dbReference>
<evidence type="ECO:0000259" key="4">
    <source>
        <dbReference type="Pfam" id="PF25917"/>
    </source>
</evidence>
<name>A0A2Z4GG58_9BACT</name>
<dbReference type="InterPro" id="IPR058626">
    <property type="entry name" value="MdtA-like_b-barrel"/>
</dbReference>
<protein>
    <submittedName>
        <fullName evidence="7">Efflux RND transporter periplasmic adaptor subunit</fullName>
    </submittedName>
</protein>
<dbReference type="SUPFAM" id="SSF111369">
    <property type="entry name" value="HlyD-like secretion proteins"/>
    <property type="match status" value="1"/>
</dbReference>
<dbReference type="Gene3D" id="2.40.420.20">
    <property type="match status" value="1"/>
</dbReference>
<feature type="coiled-coil region" evidence="3">
    <location>
        <begin position="140"/>
        <end position="167"/>
    </location>
</feature>
<dbReference type="GO" id="GO:0005886">
    <property type="term" value="C:plasma membrane"/>
    <property type="evidence" value="ECO:0007669"/>
    <property type="project" value="TreeGrafter"/>
</dbReference>
<dbReference type="PANTHER" id="PTHR30158:SF23">
    <property type="entry name" value="MULTIDRUG RESISTANCE PROTEIN MEXA"/>
    <property type="match status" value="1"/>
</dbReference>
<accession>A0A2Z4GG58</accession>
<feature type="domain" description="Multidrug resistance protein MdtA-like C-terminal permuted SH3" evidence="6">
    <location>
        <begin position="301"/>
        <end position="361"/>
    </location>
</feature>
<dbReference type="InterPro" id="IPR006143">
    <property type="entry name" value="RND_pump_MFP"/>
</dbReference>
<dbReference type="InterPro" id="IPR058627">
    <property type="entry name" value="MdtA-like_C"/>
</dbReference>
<evidence type="ECO:0000313" key="7">
    <source>
        <dbReference type="EMBL" id="AWW00380.1"/>
    </source>
</evidence>
<keyword evidence="3" id="KW-0175">Coiled coil</keyword>
<gene>
    <name evidence="7" type="ORF">DJ013_20260</name>
</gene>
<evidence type="ECO:0000259" key="5">
    <source>
        <dbReference type="Pfam" id="PF25944"/>
    </source>
</evidence>
<dbReference type="InterPro" id="IPR058625">
    <property type="entry name" value="MdtA-like_BSH"/>
</dbReference>
<dbReference type="PANTHER" id="PTHR30158">
    <property type="entry name" value="ACRA/E-RELATED COMPONENT OF DRUG EFFLUX TRANSPORTER"/>
    <property type="match status" value="1"/>
</dbReference>
<dbReference type="OrthoDB" id="9801814at2"/>
<comment type="similarity">
    <text evidence="2">Belongs to the membrane fusion protein (MFP) (TC 8.A.1) family.</text>
</comment>
<dbReference type="RefSeq" id="WP_111373746.1">
    <property type="nucleotide sequence ID" value="NZ_CP029480.1"/>
</dbReference>
<dbReference type="GO" id="GO:0022857">
    <property type="term" value="F:transmembrane transporter activity"/>
    <property type="evidence" value="ECO:0007669"/>
    <property type="project" value="InterPro"/>
</dbReference>
<feature type="domain" description="Multidrug resistance protein MdtA-like beta-barrel" evidence="5">
    <location>
        <begin position="226"/>
        <end position="292"/>
    </location>
</feature>